<organism evidence="1">
    <name type="scientific">Loa loa</name>
    <name type="common">Eye worm</name>
    <name type="synonym">Filaria loa</name>
    <dbReference type="NCBI Taxonomy" id="7209"/>
    <lineage>
        <taxon>Eukaryota</taxon>
        <taxon>Metazoa</taxon>
        <taxon>Ecdysozoa</taxon>
        <taxon>Nematoda</taxon>
        <taxon>Chromadorea</taxon>
        <taxon>Rhabditida</taxon>
        <taxon>Spirurina</taxon>
        <taxon>Spiruromorpha</taxon>
        <taxon>Filarioidea</taxon>
        <taxon>Onchocercidae</taxon>
        <taxon>Loa</taxon>
    </lineage>
</organism>
<dbReference type="InParanoid" id="A0A1S0UAE5"/>
<reference evidence="1" key="1">
    <citation type="submission" date="2012-04" db="EMBL/GenBank/DDBJ databases">
        <title>The Genome Sequence of Loa loa.</title>
        <authorList>
            <consortium name="The Broad Institute Genome Sequencing Platform"/>
            <consortium name="Broad Institute Genome Sequencing Center for Infectious Disease"/>
            <person name="Nutman T.B."/>
            <person name="Fink D.L."/>
            <person name="Russ C."/>
            <person name="Young S."/>
            <person name="Zeng Q."/>
            <person name="Gargeya S."/>
            <person name="Alvarado L."/>
            <person name="Berlin A."/>
            <person name="Chapman S.B."/>
            <person name="Chen Z."/>
            <person name="Freedman E."/>
            <person name="Gellesch M."/>
            <person name="Goldberg J."/>
            <person name="Griggs A."/>
            <person name="Gujja S."/>
            <person name="Heilman E.R."/>
            <person name="Heiman D."/>
            <person name="Howarth C."/>
            <person name="Mehta T."/>
            <person name="Neiman D."/>
            <person name="Pearson M."/>
            <person name="Roberts A."/>
            <person name="Saif S."/>
            <person name="Shea T."/>
            <person name="Shenoy N."/>
            <person name="Sisk P."/>
            <person name="Stolte C."/>
            <person name="Sykes S."/>
            <person name="White J."/>
            <person name="Yandava C."/>
            <person name="Haas B."/>
            <person name="Henn M.R."/>
            <person name="Nusbaum C."/>
            <person name="Birren B."/>
        </authorList>
    </citation>
    <scope>NUCLEOTIDE SEQUENCE [LARGE SCALE GENOMIC DNA]</scope>
</reference>
<dbReference type="KEGG" id="loa:LOAG_00834"/>
<dbReference type="RefSeq" id="XP_003136422.1">
    <property type="nucleotide sequence ID" value="XM_003136374.1"/>
</dbReference>
<accession>A0A1S0UAE5</accession>
<protein>
    <submittedName>
        <fullName evidence="1">Uncharacterized protein</fullName>
    </submittedName>
</protein>
<sequence>MSSYQDKAVKNNSSGHENARKIGWPQLMYLLVPPGMANSENGNEEISKRENDWHTYGIDEQFTKSKKLEQSLNLTATFNGREATIRQFNGTATRPLCVKHTVFYLIIHDVMRKIQHQETIS</sequence>
<name>A0A1S0UAE5_LOALO</name>
<evidence type="ECO:0000313" key="1">
    <source>
        <dbReference type="EMBL" id="EFO27655.1"/>
    </source>
</evidence>
<dbReference type="AlphaFoldDB" id="A0A1S0UAE5"/>
<dbReference type="EMBL" id="JH712083">
    <property type="protein sequence ID" value="EFO27655.1"/>
    <property type="molecule type" value="Genomic_DNA"/>
</dbReference>
<dbReference type="GeneID" id="9938203"/>
<proteinExistence type="predicted"/>
<dbReference type="CTD" id="9938203"/>
<gene>
    <name evidence="1" type="ORF">LOAG_00834</name>
</gene>